<evidence type="ECO:0000313" key="2">
    <source>
        <dbReference type="EMBL" id="GGU63355.1"/>
    </source>
</evidence>
<keyword evidence="3" id="KW-1185">Reference proteome</keyword>
<sequence>MRLTGVDHLSSRAYAPGGRARGLGGVITGDAARRGADSHRRHPRSHLPCERAEGAWAQAAGGRRRPADGRAWATGLPGRRAATPVPTAAGPTRRTGIRRYDIQRADHTEEPSYGSSVTGGFDATDFARRTDQAAGDITAAVHQWLVETDRIHPDACPSTRKNTGGGG</sequence>
<organism evidence="2 3">
    <name type="scientific">Streptomyces lavendofoliae</name>
    <dbReference type="NCBI Taxonomy" id="67314"/>
    <lineage>
        <taxon>Bacteria</taxon>
        <taxon>Bacillati</taxon>
        <taxon>Actinomycetota</taxon>
        <taxon>Actinomycetes</taxon>
        <taxon>Kitasatosporales</taxon>
        <taxon>Streptomycetaceae</taxon>
        <taxon>Streptomyces</taxon>
    </lineage>
</organism>
<gene>
    <name evidence="2" type="ORF">GCM10010274_60130</name>
</gene>
<feature type="region of interest" description="Disordered" evidence="1">
    <location>
        <begin position="61"/>
        <end position="93"/>
    </location>
</feature>
<feature type="compositionally biased region" description="Low complexity" evidence="1">
    <location>
        <begin position="69"/>
        <end position="93"/>
    </location>
</feature>
<dbReference type="EMBL" id="BMTP01000021">
    <property type="protein sequence ID" value="GGU63355.1"/>
    <property type="molecule type" value="Genomic_DNA"/>
</dbReference>
<proteinExistence type="predicted"/>
<accession>A0A918I542</accession>
<dbReference type="AlphaFoldDB" id="A0A918I542"/>
<dbReference type="Proteomes" id="UP000636661">
    <property type="component" value="Unassembled WGS sequence"/>
</dbReference>
<protein>
    <submittedName>
        <fullName evidence="2">Uncharacterized protein</fullName>
    </submittedName>
</protein>
<comment type="caution">
    <text evidence="2">The sequence shown here is derived from an EMBL/GenBank/DDBJ whole genome shotgun (WGS) entry which is preliminary data.</text>
</comment>
<reference evidence="2" key="1">
    <citation type="journal article" date="2014" name="Int. J. Syst. Evol. Microbiol.">
        <title>Complete genome sequence of Corynebacterium casei LMG S-19264T (=DSM 44701T), isolated from a smear-ripened cheese.</title>
        <authorList>
            <consortium name="US DOE Joint Genome Institute (JGI-PGF)"/>
            <person name="Walter F."/>
            <person name="Albersmeier A."/>
            <person name="Kalinowski J."/>
            <person name="Ruckert C."/>
        </authorList>
    </citation>
    <scope>NUCLEOTIDE SEQUENCE</scope>
    <source>
        <strain evidence="2">JCM 4391</strain>
    </source>
</reference>
<evidence type="ECO:0000256" key="1">
    <source>
        <dbReference type="SAM" id="MobiDB-lite"/>
    </source>
</evidence>
<reference evidence="2" key="2">
    <citation type="submission" date="2020-09" db="EMBL/GenBank/DDBJ databases">
        <authorList>
            <person name="Sun Q."/>
            <person name="Ohkuma M."/>
        </authorList>
    </citation>
    <scope>NUCLEOTIDE SEQUENCE</scope>
    <source>
        <strain evidence="2">JCM 4391</strain>
    </source>
</reference>
<evidence type="ECO:0000313" key="3">
    <source>
        <dbReference type="Proteomes" id="UP000636661"/>
    </source>
</evidence>
<name>A0A918I542_9ACTN</name>